<evidence type="ECO:0000259" key="3">
    <source>
        <dbReference type="PROSITE" id="PS51782"/>
    </source>
</evidence>
<keyword evidence="2" id="KW-1133">Transmembrane helix</keyword>
<dbReference type="SUPFAM" id="SSF54106">
    <property type="entry name" value="LysM domain"/>
    <property type="match status" value="1"/>
</dbReference>
<keyword evidence="5" id="KW-1185">Reference proteome</keyword>
<dbReference type="Proteomes" id="UP000827721">
    <property type="component" value="Unassembled WGS sequence"/>
</dbReference>
<keyword evidence="2" id="KW-0472">Membrane</keyword>
<feature type="transmembrane region" description="Helical" evidence="2">
    <location>
        <begin position="92"/>
        <end position="112"/>
    </location>
</feature>
<keyword evidence="2" id="KW-0812">Transmembrane</keyword>
<dbReference type="PROSITE" id="PS51782">
    <property type="entry name" value="LYSM"/>
    <property type="match status" value="1"/>
</dbReference>
<feature type="domain" description="LysM" evidence="3">
    <location>
        <begin position="24"/>
        <end position="69"/>
    </location>
</feature>
<accession>A0ABQ8HVA6</accession>
<comment type="caution">
    <text evidence="4">The sequence shown here is derived from an EMBL/GenBank/DDBJ whole genome shotgun (WGS) entry which is preliminary data.</text>
</comment>
<organism evidence="4 5">
    <name type="scientific">Xanthoceras sorbifolium</name>
    <dbReference type="NCBI Taxonomy" id="99658"/>
    <lineage>
        <taxon>Eukaryota</taxon>
        <taxon>Viridiplantae</taxon>
        <taxon>Streptophyta</taxon>
        <taxon>Embryophyta</taxon>
        <taxon>Tracheophyta</taxon>
        <taxon>Spermatophyta</taxon>
        <taxon>Magnoliopsida</taxon>
        <taxon>eudicotyledons</taxon>
        <taxon>Gunneridae</taxon>
        <taxon>Pentapetalae</taxon>
        <taxon>rosids</taxon>
        <taxon>malvids</taxon>
        <taxon>Sapindales</taxon>
        <taxon>Sapindaceae</taxon>
        <taxon>Xanthoceroideae</taxon>
        <taxon>Xanthoceras</taxon>
    </lineage>
</organism>
<dbReference type="Gene3D" id="3.10.350.10">
    <property type="entry name" value="LysM domain"/>
    <property type="match status" value="1"/>
</dbReference>
<gene>
    <name evidence="4" type="ORF">JRO89_XS07G0272800</name>
</gene>
<reference evidence="4 5" key="1">
    <citation type="submission" date="2021-02" db="EMBL/GenBank/DDBJ databases">
        <title>Plant Genome Project.</title>
        <authorList>
            <person name="Zhang R.-G."/>
        </authorList>
    </citation>
    <scope>NUCLEOTIDE SEQUENCE [LARGE SCALE GENOMIC DNA]</scope>
    <source>
        <tissue evidence="4">Leaves</tissue>
    </source>
</reference>
<evidence type="ECO:0000313" key="4">
    <source>
        <dbReference type="EMBL" id="KAH7568295.1"/>
    </source>
</evidence>
<evidence type="ECO:0000313" key="5">
    <source>
        <dbReference type="Proteomes" id="UP000827721"/>
    </source>
</evidence>
<proteinExistence type="predicted"/>
<dbReference type="InterPro" id="IPR036779">
    <property type="entry name" value="LysM_dom_sf"/>
</dbReference>
<dbReference type="InterPro" id="IPR018392">
    <property type="entry name" value="LysM"/>
</dbReference>
<feature type="region of interest" description="Disordered" evidence="1">
    <location>
        <begin position="154"/>
        <end position="173"/>
    </location>
</feature>
<dbReference type="SMART" id="SM00257">
    <property type="entry name" value="LysM"/>
    <property type="match status" value="1"/>
</dbReference>
<dbReference type="Pfam" id="PF01476">
    <property type="entry name" value="LysM"/>
    <property type="match status" value="1"/>
</dbReference>
<evidence type="ECO:0000256" key="2">
    <source>
        <dbReference type="SAM" id="Phobius"/>
    </source>
</evidence>
<dbReference type="EMBL" id="JAFEMO010000007">
    <property type="protein sequence ID" value="KAH7568295.1"/>
    <property type="molecule type" value="Genomic_DNA"/>
</dbReference>
<sequence length="208" mass="23207">METSNTGRVKRSKPFKELADSCGQRLFGGRGENLTSISKQYGVSVNSIIEENTSIVDVDLVFQGQQLKIPSSAAEEIRAAFPFHYQAKPTTGYFLVLVPLLAFCIRCMIGAFRTRVAGDSRHQAVNESKGHHRGSKSMRWKSALSDITEADIPEHESRLDSNDSSEDQAQTSFEDTSLAYSKLEHDYEKFLSECGLSKWGYWRGGSPE</sequence>
<evidence type="ECO:0000256" key="1">
    <source>
        <dbReference type="SAM" id="MobiDB-lite"/>
    </source>
</evidence>
<protein>
    <recommendedName>
        <fullName evidence="3">LysM domain-containing protein</fullName>
    </recommendedName>
</protein>
<name>A0ABQ8HVA6_9ROSI</name>